<evidence type="ECO:0000313" key="2">
    <source>
        <dbReference type="EMBL" id="CCO20880.1"/>
    </source>
</evidence>
<dbReference type="EMBL" id="HF548272">
    <property type="protein sequence ID" value="CCO20880.1"/>
    <property type="molecule type" value="Genomic_DNA"/>
</dbReference>
<feature type="transmembrane region" description="Helical" evidence="1">
    <location>
        <begin position="80"/>
        <end position="100"/>
    </location>
</feature>
<gene>
    <name evidence="2" type="ORF">BN138_68</name>
    <name evidence="3" type="ORF">BN138_734</name>
</gene>
<feature type="transmembrane region" description="Helical" evidence="1">
    <location>
        <begin position="37"/>
        <end position="60"/>
    </location>
</feature>
<protein>
    <submittedName>
        <fullName evidence="2">Uncharacterized protein</fullName>
    </submittedName>
</protein>
<dbReference type="AlphaFoldDB" id="S0DFF9"/>
<accession>S0DFF9</accession>
<evidence type="ECO:0000313" key="3">
    <source>
        <dbReference type="EMBL" id="CCO21546.1"/>
    </source>
</evidence>
<keyword evidence="1" id="KW-0812">Transmembrane</keyword>
<keyword evidence="1" id="KW-0472">Membrane</keyword>
<sequence length="146" mass="15694">MLYNFYPQKLGHTEKKRGIAMGKSPKNTGRKGLRGRLSAFAGVALAGFGFSAYLALSGLLGRRRAAAGQGEASGQNRFTALLRAGSMVAGILVAVLFLVLDNLGSPMVWVNQWTPLILAVFVAHTALNLFQFMLRHKGAEDEAEMA</sequence>
<name>S0DFF9_9ZZZZ</name>
<feature type="transmembrane region" description="Helical" evidence="1">
    <location>
        <begin position="112"/>
        <end position="130"/>
    </location>
</feature>
<reference evidence="2" key="1">
    <citation type="submission" date="2012-10" db="EMBL/GenBank/DDBJ databases">
        <authorList>
            <person name="Sandrine L."/>
        </authorList>
    </citation>
    <scope>NUCLEOTIDE SEQUENCE</scope>
</reference>
<evidence type="ECO:0000256" key="1">
    <source>
        <dbReference type="SAM" id="Phobius"/>
    </source>
</evidence>
<organism evidence="2">
    <name type="scientific">termite gut metagenome</name>
    <dbReference type="NCBI Taxonomy" id="433724"/>
    <lineage>
        <taxon>unclassified sequences</taxon>
        <taxon>metagenomes</taxon>
        <taxon>organismal metagenomes</taxon>
    </lineage>
</organism>
<reference evidence="2" key="2">
    <citation type="journal article" date="2013" name="Biotechnol. Biofuels">
        <title>Mining for hemicellulases in the fungus-growing termite Pseudacanthotermes militaris using functional metagenomics.</title>
        <authorList>
            <person name="Bastien G."/>
            <person name="Arnal G."/>
            <person name="Bozonnet S."/>
            <person name="Laguerre S."/>
            <person name="Ferreira F."/>
            <person name="Faure R."/>
            <person name="Henrissat B."/>
            <person name="Lefevre F."/>
            <person name="Robe P."/>
            <person name="Bouchez O."/>
            <person name="Noirot C."/>
            <person name="Dumon C."/>
            <person name="O'Donohue M."/>
        </authorList>
    </citation>
    <scope>NUCLEOTIDE SEQUENCE</scope>
</reference>
<dbReference type="EMBL" id="HF548310">
    <property type="protein sequence ID" value="CCO21546.1"/>
    <property type="molecule type" value="Genomic_DNA"/>
</dbReference>
<proteinExistence type="predicted"/>
<keyword evidence="1" id="KW-1133">Transmembrane helix</keyword>